<gene>
    <name evidence="7" type="primary">LOC111117828</name>
</gene>
<feature type="region of interest" description="Disordered" evidence="2">
    <location>
        <begin position="27"/>
        <end position="53"/>
    </location>
</feature>
<dbReference type="SMART" id="SM00060">
    <property type="entry name" value="FN3"/>
    <property type="match status" value="3"/>
</dbReference>
<reference evidence="6" key="1">
    <citation type="submission" date="2024-06" db="UniProtKB">
        <authorList>
            <consortium name="RefSeq"/>
        </authorList>
    </citation>
    <scope>NUCLEOTIDE SEQUENCE [LARGE SCALE GENOMIC DNA]</scope>
</reference>
<dbReference type="PROSITE" id="PS50835">
    <property type="entry name" value="IG_LIKE"/>
    <property type="match status" value="1"/>
</dbReference>
<dbReference type="OrthoDB" id="6122181at2759"/>
<evidence type="ECO:0000259" key="4">
    <source>
        <dbReference type="PROSITE" id="PS50835"/>
    </source>
</evidence>
<dbReference type="InterPro" id="IPR011600">
    <property type="entry name" value="Pept_C14_caspase"/>
</dbReference>
<dbReference type="GO" id="GO:0006508">
    <property type="term" value="P:proteolysis"/>
    <property type="evidence" value="ECO:0007669"/>
    <property type="project" value="InterPro"/>
</dbReference>
<feature type="domain" description="Ig-like" evidence="4">
    <location>
        <begin position="444"/>
        <end position="555"/>
    </location>
</feature>
<feature type="domain" description="Fibronectin type-III" evidence="5">
    <location>
        <begin position="380"/>
        <end position="474"/>
    </location>
</feature>
<evidence type="ECO:0000313" key="7">
    <source>
        <dbReference type="RefSeq" id="XP_022312804.1"/>
    </source>
</evidence>
<dbReference type="PROSITE" id="PS50208">
    <property type="entry name" value="CASPASE_P20"/>
    <property type="match status" value="1"/>
</dbReference>
<name>A0A8B8CCD3_CRAVI</name>
<dbReference type="InterPro" id="IPR036116">
    <property type="entry name" value="FN3_sf"/>
</dbReference>
<dbReference type="Pfam" id="PF00041">
    <property type="entry name" value="fn3"/>
    <property type="match status" value="1"/>
</dbReference>
<dbReference type="PANTHER" id="PTHR46708">
    <property type="entry name" value="TENASCIN"/>
    <property type="match status" value="1"/>
</dbReference>
<dbReference type="InterPro" id="IPR029030">
    <property type="entry name" value="Caspase-like_dom_sf"/>
</dbReference>
<dbReference type="InterPro" id="IPR001309">
    <property type="entry name" value="Pept_C14_p20"/>
</dbReference>
<dbReference type="Gene3D" id="3.40.50.1460">
    <property type="match status" value="1"/>
</dbReference>
<sequence>MVAQAGTEYALMKTKIKEVENIIELNPPENQPVEQGTFDDDTEPDMTPPILTPKRREPKKVVMIILNDLFKKSKQLPGLKKTFANLIRLFERDMIVKDDLVLKIHNGSKKDILQELHKITARKDFISYSMFMCFIATHGNLECFHTSDENTVTYHELFGLVSQKEWKDFKDKPKIFFIDNCRTRMDKRGLYPKDLQIEELSTHELAVKWNPPEFFEHFELNYLVNVYEIDQNRISVKRHEILSLEPSCLLRDLNSKTIYKISVWPVLAKTQKKKGWPNHTKYMIHDIEDRNEIQMVASSTNSITFSWWLNDDVEGQRFIAKCRKKTGGDNISEELDIVEGKQQTHMIGYLSSNTAYLIGVYIGSVAYLPEVEFKTKAKLQPQNLKLVKVESFQIDVAWEPPAQDYYGISHYLVEYRSKFIVDFVQVSAIPTLKNYECKLTGMEPDVLYKIRIFAEKDKGKGDPTDLIKCRTPKVGPTDLEMKTDTTSISVSWNDAILPNKDAKIVYKLTLRYEGILISNGAVVRSKNKEPVHKYSCQFSDLWTGTSYTLTILTITDDQAWDPPIVHEVKTKKDINRTGLEPRDANFFIAYNDSLTGTGKGTDGWFINAVLKHLRNRYLQSDLEDIVQYVLEDIPKRQKKKSREPVIISTLNSKVNI</sequence>
<organism evidence="6 7">
    <name type="scientific">Crassostrea virginica</name>
    <name type="common">Eastern oyster</name>
    <dbReference type="NCBI Taxonomy" id="6565"/>
    <lineage>
        <taxon>Eukaryota</taxon>
        <taxon>Metazoa</taxon>
        <taxon>Spiralia</taxon>
        <taxon>Lophotrochozoa</taxon>
        <taxon>Mollusca</taxon>
        <taxon>Bivalvia</taxon>
        <taxon>Autobranchia</taxon>
        <taxon>Pteriomorphia</taxon>
        <taxon>Ostreida</taxon>
        <taxon>Ostreoidea</taxon>
        <taxon>Ostreidae</taxon>
        <taxon>Crassostrea</taxon>
    </lineage>
</organism>
<dbReference type="KEGG" id="cvn:111117828"/>
<feature type="domain" description="Caspase family p20" evidence="3">
    <location>
        <begin position="82"/>
        <end position="182"/>
    </location>
</feature>
<dbReference type="Proteomes" id="UP000694844">
    <property type="component" value="Chromosome 1"/>
</dbReference>
<dbReference type="SUPFAM" id="SSF49265">
    <property type="entry name" value="Fibronectin type III"/>
    <property type="match status" value="2"/>
</dbReference>
<dbReference type="GeneID" id="111117828"/>
<dbReference type="GO" id="GO:0004197">
    <property type="term" value="F:cysteine-type endopeptidase activity"/>
    <property type="evidence" value="ECO:0007669"/>
    <property type="project" value="InterPro"/>
</dbReference>
<accession>A0A8B8CCD3</accession>
<dbReference type="CDD" id="cd00063">
    <property type="entry name" value="FN3"/>
    <property type="match status" value="2"/>
</dbReference>
<dbReference type="InterPro" id="IPR003961">
    <property type="entry name" value="FN3_dom"/>
</dbReference>
<dbReference type="InterPro" id="IPR013783">
    <property type="entry name" value="Ig-like_fold"/>
</dbReference>
<dbReference type="InterPro" id="IPR050991">
    <property type="entry name" value="ECM_Regulatory_Proteins"/>
</dbReference>
<evidence type="ECO:0000313" key="6">
    <source>
        <dbReference type="Proteomes" id="UP000694844"/>
    </source>
</evidence>
<reference evidence="7" key="2">
    <citation type="submission" date="2025-08" db="UniProtKB">
        <authorList>
            <consortium name="RefSeq"/>
        </authorList>
    </citation>
    <scope>IDENTIFICATION</scope>
    <source>
        <tissue evidence="7">Whole sample</tissue>
    </source>
</reference>
<dbReference type="RefSeq" id="XP_022312804.1">
    <property type="nucleotide sequence ID" value="XM_022457096.1"/>
</dbReference>
<evidence type="ECO:0000259" key="5">
    <source>
        <dbReference type="PROSITE" id="PS50853"/>
    </source>
</evidence>
<feature type="domain" description="Fibronectin type-III" evidence="5">
    <location>
        <begin position="191"/>
        <end position="290"/>
    </location>
</feature>
<evidence type="ECO:0000259" key="3">
    <source>
        <dbReference type="PROSITE" id="PS50208"/>
    </source>
</evidence>
<dbReference type="SUPFAM" id="SSF52129">
    <property type="entry name" value="Caspase-like"/>
    <property type="match status" value="1"/>
</dbReference>
<proteinExistence type="predicted"/>
<keyword evidence="1" id="KW-0677">Repeat</keyword>
<dbReference type="PANTHER" id="PTHR46708:SF2">
    <property type="entry name" value="FIBRONECTIN TYPE-III DOMAIN-CONTAINING PROTEIN"/>
    <property type="match status" value="1"/>
</dbReference>
<keyword evidence="6" id="KW-1185">Reference proteome</keyword>
<dbReference type="Pfam" id="PF00656">
    <property type="entry name" value="Peptidase_C14"/>
    <property type="match status" value="1"/>
</dbReference>
<protein>
    <submittedName>
        <fullName evidence="7">Collagen alpha-1(XII) chain-like isoform X1</fullName>
    </submittedName>
</protein>
<dbReference type="InterPro" id="IPR007110">
    <property type="entry name" value="Ig-like_dom"/>
</dbReference>
<evidence type="ECO:0000256" key="1">
    <source>
        <dbReference type="ARBA" id="ARBA00022737"/>
    </source>
</evidence>
<dbReference type="Gene3D" id="2.60.40.10">
    <property type="entry name" value="Immunoglobulins"/>
    <property type="match status" value="3"/>
</dbReference>
<dbReference type="AlphaFoldDB" id="A0A8B8CCD3"/>
<dbReference type="PROSITE" id="PS50853">
    <property type="entry name" value="FN3"/>
    <property type="match status" value="2"/>
</dbReference>
<evidence type="ECO:0000256" key="2">
    <source>
        <dbReference type="SAM" id="MobiDB-lite"/>
    </source>
</evidence>